<reference evidence="1" key="1">
    <citation type="submission" date="2021-01" db="EMBL/GenBank/DDBJ databases">
        <authorList>
            <consortium name="Genoscope - CEA"/>
            <person name="William W."/>
        </authorList>
    </citation>
    <scope>NUCLEOTIDE SEQUENCE</scope>
</reference>
<evidence type="ECO:0000313" key="2">
    <source>
        <dbReference type="Proteomes" id="UP000692954"/>
    </source>
</evidence>
<evidence type="ECO:0000313" key="1">
    <source>
        <dbReference type="EMBL" id="CAD8064292.1"/>
    </source>
</evidence>
<comment type="caution">
    <text evidence="1">The sequence shown here is derived from an EMBL/GenBank/DDBJ whole genome shotgun (WGS) entry which is preliminary data.</text>
</comment>
<sequence>MRRFYFQKYEKQSSPDDLLRRLNNQAISPKFIDYIITNEKNEKKKQMIDSYRKRNCKSLDPVRNIKMDSQTLQEEYYKYITNTEDGTQFKILNTDQQLKHTPQQSVKCLSKILSFEHKLLNPF</sequence>
<gene>
    <name evidence="1" type="ORF">PSON_ATCC_30995.1.T0190041</name>
</gene>
<dbReference type="AlphaFoldDB" id="A0A8S1LE69"/>
<proteinExistence type="predicted"/>
<dbReference type="EMBL" id="CAJJDN010000019">
    <property type="protein sequence ID" value="CAD8064292.1"/>
    <property type="molecule type" value="Genomic_DNA"/>
</dbReference>
<protein>
    <submittedName>
        <fullName evidence="1">Uncharacterized protein</fullName>
    </submittedName>
</protein>
<accession>A0A8S1LE69</accession>
<dbReference type="Proteomes" id="UP000692954">
    <property type="component" value="Unassembled WGS sequence"/>
</dbReference>
<dbReference type="OrthoDB" id="299220at2759"/>
<keyword evidence="2" id="KW-1185">Reference proteome</keyword>
<organism evidence="1 2">
    <name type="scientific">Paramecium sonneborni</name>
    <dbReference type="NCBI Taxonomy" id="65129"/>
    <lineage>
        <taxon>Eukaryota</taxon>
        <taxon>Sar</taxon>
        <taxon>Alveolata</taxon>
        <taxon>Ciliophora</taxon>
        <taxon>Intramacronucleata</taxon>
        <taxon>Oligohymenophorea</taxon>
        <taxon>Peniculida</taxon>
        <taxon>Parameciidae</taxon>
        <taxon>Paramecium</taxon>
    </lineage>
</organism>
<name>A0A8S1LE69_9CILI</name>